<comment type="caution">
    <text evidence="3">The sequence shown here is derived from an EMBL/GenBank/DDBJ whole genome shotgun (WGS) entry which is preliminary data.</text>
</comment>
<dbReference type="GO" id="GO:0006508">
    <property type="term" value="P:proteolysis"/>
    <property type="evidence" value="ECO:0007669"/>
    <property type="project" value="InterPro"/>
</dbReference>
<dbReference type="GO" id="GO:0070004">
    <property type="term" value="F:cysteine-type exopeptidase activity"/>
    <property type="evidence" value="ECO:0007669"/>
    <property type="project" value="InterPro"/>
</dbReference>
<accession>A0A833H090</accession>
<gene>
    <name evidence="3" type="ORF">F9K24_14175</name>
</gene>
<dbReference type="PANTHER" id="PTHR12994">
    <property type="entry name" value="SECERNIN"/>
    <property type="match status" value="1"/>
</dbReference>
<dbReference type="AlphaFoldDB" id="A0A833H090"/>
<organism evidence="3 4">
    <name type="scientific">Leptonema illini</name>
    <dbReference type="NCBI Taxonomy" id="183"/>
    <lineage>
        <taxon>Bacteria</taxon>
        <taxon>Pseudomonadati</taxon>
        <taxon>Spirochaetota</taxon>
        <taxon>Spirochaetia</taxon>
        <taxon>Leptospirales</taxon>
        <taxon>Leptospiraceae</taxon>
        <taxon>Leptonema</taxon>
    </lineage>
</organism>
<feature type="domain" description="Peptidase C45 hydrolase" evidence="2">
    <location>
        <begin position="66"/>
        <end position="312"/>
    </location>
</feature>
<evidence type="ECO:0000256" key="1">
    <source>
        <dbReference type="SAM" id="MobiDB-lite"/>
    </source>
</evidence>
<dbReference type="Gene3D" id="3.60.60.10">
    <property type="entry name" value="Penicillin V Acylase, Chain A"/>
    <property type="match status" value="1"/>
</dbReference>
<dbReference type="GO" id="GO:0016805">
    <property type="term" value="F:dipeptidase activity"/>
    <property type="evidence" value="ECO:0007669"/>
    <property type="project" value="InterPro"/>
</dbReference>
<dbReference type="Pfam" id="PF03417">
    <property type="entry name" value="AAT"/>
    <property type="match status" value="1"/>
</dbReference>
<evidence type="ECO:0000259" key="2">
    <source>
        <dbReference type="Pfam" id="PF03417"/>
    </source>
</evidence>
<dbReference type="EMBL" id="WBUI01000014">
    <property type="protein sequence ID" value="KAB2931383.1"/>
    <property type="molecule type" value="Genomic_DNA"/>
</dbReference>
<dbReference type="InterPro" id="IPR005322">
    <property type="entry name" value="Peptidase_C69"/>
</dbReference>
<evidence type="ECO:0000313" key="3">
    <source>
        <dbReference type="EMBL" id="KAB2931383.1"/>
    </source>
</evidence>
<dbReference type="PANTHER" id="PTHR12994:SF17">
    <property type="entry name" value="LD30995P"/>
    <property type="match status" value="1"/>
</dbReference>
<proteinExistence type="predicted"/>
<evidence type="ECO:0000313" key="4">
    <source>
        <dbReference type="Proteomes" id="UP000460298"/>
    </source>
</evidence>
<protein>
    <recommendedName>
        <fullName evidence="2">Peptidase C45 hydrolase domain-containing protein</fullName>
    </recommendedName>
</protein>
<sequence>MNESRLFLRGRQNGLFFHSALGFFEVFAVHTQSGSARISLARRRPEGQDHPMCDTFVATGSFTSSGNMIFGKNSDREPNESQSLEVHGPRSAQAKRRLTFIEIPDADAHAVLLCRPFHMFGAEMGLNEHGLVIGNEAVFTKLPRKKKNDGLTGMDLIRLALERAKTTDQAVEVITSLLEEYGQDACGGYEDRNMFYDNSFLIADGKTARVLETAGRYWASKQFDGYYAISNGLTIGEDFDLSSKELADRTLKDGLRKKSQPMHFAGVFSDTFYTTMGKCRVRRSLSEQRSSTLARSGFSVQEAMAVLRSHNPQHPNDPSRTGMGSLCLHASGLLTPSQTTASLVVEVGKQGLQKIFATGTASPCISLFKPVAPPSAKHLLGIEADAPDRPTETGWATPGRVEDRSLWWQHEGLHRRILASYAELAPLVLPERDAAERRFTDGSESNVASLSEMAFNEHFRLLSLWKERLRDRLKSIAPPMRPLYRRYWSRRNAVLKEAL</sequence>
<feature type="region of interest" description="Disordered" evidence="1">
    <location>
        <begin position="70"/>
        <end position="90"/>
    </location>
</feature>
<reference evidence="3 4" key="1">
    <citation type="submission" date="2019-10" db="EMBL/GenBank/DDBJ databases">
        <title>Extracellular Electron Transfer in a Candidatus Methanoperedens spp. Enrichment Culture.</title>
        <authorList>
            <person name="Berger S."/>
            <person name="Rangel Shaw D."/>
            <person name="Berben T."/>
            <person name="In 'T Zandt M."/>
            <person name="Frank J."/>
            <person name="Reimann J."/>
            <person name="Jetten M.S.M."/>
            <person name="Welte C.U."/>
        </authorList>
    </citation>
    <scope>NUCLEOTIDE SEQUENCE [LARGE SCALE GENOMIC DNA]</scope>
    <source>
        <strain evidence="3">SB12</strain>
    </source>
</reference>
<dbReference type="Proteomes" id="UP000460298">
    <property type="component" value="Unassembled WGS sequence"/>
</dbReference>
<dbReference type="InterPro" id="IPR005079">
    <property type="entry name" value="Peptidase_C45_hydrolase"/>
</dbReference>
<name>A0A833H090_9LEPT</name>